<evidence type="ECO:0000256" key="4">
    <source>
        <dbReference type="RuleBase" id="RU004020"/>
    </source>
</evidence>
<organism evidence="6 7">
    <name type="scientific">Entamoeba invadens IP1</name>
    <dbReference type="NCBI Taxonomy" id="370355"/>
    <lineage>
        <taxon>Eukaryota</taxon>
        <taxon>Amoebozoa</taxon>
        <taxon>Evosea</taxon>
        <taxon>Archamoebae</taxon>
        <taxon>Mastigamoebida</taxon>
        <taxon>Entamoebidae</taxon>
        <taxon>Entamoeba</taxon>
    </lineage>
</organism>
<dbReference type="AlphaFoldDB" id="A0A0A1UDZ1"/>
<evidence type="ECO:0000256" key="1">
    <source>
        <dbReference type="ARBA" id="ARBA00004123"/>
    </source>
</evidence>
<gene>
    <name evidence="6" type="ORF">EIN_247040</name>
</gene>
<evidence type="ECO:0000259" key="5">
    <source>
        <dbReference type="SMART" id="SM00415"/>
    </source>
</evidence>
<dbReference type="Pfam" id="PF00447">
    <property type="entry name" value="HSF_DNA-bind"/>
    <property type="match status" value="1"/>
</dbReference>
<protein>
    <submittedName>
        <fullName evidence="6">Heat shock transcription factor, putative</fullName>
    </submittedName>
</protein>
<keyword evidence="7" id="KW-1185">Reference proteome</keyword>
<dbReference type="VEuPathDB" id="AmoebaDB:EIN_247040"/>
<dbReference type="OMA" id="GNGDQTE"/>
<comment type="subcellular location">
    <subcellularLocation>
        <location evidence="1">Nucleus</location>
    </subcellularLocation>
</comment>
<reference evidence="6 7" key="1">
    <citation type="submission" date="2012-10" db="EMBL/GenBank/DDBJ databases">
        <authorList>
            <person name="Zafar N."/>
            <person name="Inman J."/>
            <person name="Hall N."/>
            <person name="Lorenzi H."/>
            <person name="Caler E."/>
        </authorList>
    </citation>
    <scope>NUCLEOTIDE SEQUENCE [LARGE SCALE GENOMIC DNA]</scope>
    <source>
        <strain evidence="6 7">IP1</strain>
    </source>
</reference>
<dbReference type="Gene3D" id="1.10.10.10">
    <property type="entry name" value="Winged helix-like DNA-binding domain superfamily/Winged helix DNA-binding domain"/>
    <property type="match status" value="1"/>
</dbReference>
<comment type="similarity">
    <text evidence="4">Belongs to the HSF family.</text>
</comment>
<proteinExistence type="inferred from homology"/>
<dbReference type="GO" id="GO:0043565">
    <property type="term" value="F:sequence-specific DNA binding"/>
    <property type="evidence" value="ECO:0007669"/>
    <property type="project" value="InterPro"/>
</dbReference>
<dbReference type="OrthoDB" id="60033at2759"/>
<sequence length="319" mass="37655">MDEPKTKKRGPKNPLVVRFIEKLFKMVNECRKGKVVTYDMTQKCILIYDTDKFYNEIMPKFFGVMRQDSFVRQMNSYGFHKKMYDGVVGYSNSLFDPDNPNSLMLIKKKKKMYSRKEEKEKLKKLYETRHAFSLSISSEVSDELSTSKEMNELCLKDETIEKTEKSDKSDIIDERYILPDTNNKRGCNGFNFVITDMEALNDKQVELQNEQIDERRLSQDQPVTQKQEKYEKWNEETVRQNVVELMRQTDTEPTLRDLQMSLQNLQNDFSILSDNQRVLSDQLRLLTNSLVPFLSSGFEESNYPLFPATDQDQMNRHQV</sequence>
<dbReference type="InterPro" id="IPR000232">
    <property type="entry name" value="HSF_DNA-bd"/>
</dbReference>
<dbReference type="SMART" id="SM00415">
    <property type="entry name" value="HSF"/>
    <property type="match status" value="1"/>
</dbReference>
<dbReference type="Proteomes" id="UP000014680">
    <property type="component" value="Unassembled WGS sequence"/>
</dbReference>
<dbReference type="SUPFAM" id="SSF46785">
    <property type="entry name" value="Winged helix' DNA-binding domain"/>
    <property type="match status" value="1"/>
</dbReference>
<evidence type="ECO:0000313" key="7">
    <source>
        <dbReference type="Proteomes" id="UP000014680"/>
    </source>
</evidence>
<evidence type="ECO:0000313" key="6">
    <source>
        <dbReference type="EMBL" id="ELP94810.1"/>
    </source>
</evidence>
<name>A0A0A1UDZ1_ENTIV</name>
<keyword evidence="6" id="KW-0346">Stress response</keyword>
<evidence type="ECO:0000256" key="3">
    <source>
        <dbReference type="ARBA" id="ARBA00023242"/>
    </source>
</evidence>
<dbReference type="RefSeq" id="XP_004261581.1">
    <property type="nucleotide sequence ID" value="XM_004261533.1"/>
</dbReference>
<dbReference type="PANTHER" id="PTHR10015:SF427">
    <property type="entry name" value="HEAT SHOCK FACTOR PROTEIN"/>
    <property type="match status" value="1"/>
</dbReference>
<dbReference type="GO" id="GO:0005634">
    <property type="term" value="C:nucleus"/>
    <property type="evidence" value="ECO:0007669"/>
    <property type="project" value="UniProtKB-SubCell"/>
</dbReference>
<dbReference type="GeneID" id="14893777"/>
<keyword evidence="2" id="KW-0238">DNA-binding</keyword>
<evidence type="ECO:0000256" key="2">
    <source>
        <dbReference type="ARBA" id="ARBA00023125"/>
    </source>
</evidence>
<dbReference type="KEGG" id="eiv:EIN_247040"/>
<dbReference type="EMBL" id="KB206169">
    <property type="protein sequence ID" value="ELP94810.1"/>
    <property type="molecule type" value="Genomic_DNA"/>
</dbReference>
<dbReference type="InterPro" id="IPR036390">
    <property type="entry name" value="WH_DNA-bd_sf"/>
</dbReference>
<dbReference type="PANTHER" id="PTHR10015">
    <property type="entry name" value="HEAT SHOCK TRANSCRIPTION FACTOR"/>
    <property type="match status" value="1"/>
</dbReference>
<dbReference type="GO" id="GO:0003700">
    <property type="term" value="F:DNA-binding transcription factor activity"/>
    <property type="evidence" value="ECO:0007669"/>
    <property type="project" value="InterPro"/>
</dbReference>
<keyword evidence="3" id="KW-0539">Nucleus</keyword>
<accession>A0A0A1UDZ1</accession>
<dbReference type="InterPro" id="IPR036388">
    <property type="entry name" value="WH-like_DNA-bd_sf"/>
</dbReference>
<feature type="domain" description="HSF-type DNA-binding" evidence="5">
    <location>
        <begin position="15"/>
        <end position="109"/>
    </location>
</feature>